<evidence type="ECO:0000313" key="5">
    <source>
        <dbReference type="Proteomes" id="UP000177152"/>
    </source>
</evidence>
<comment type="caution">
    <text evidence="4">The sequence shown here is derived from an EMBL/GenBank/DDBJ whole genome shotgun (WGS) entry which is preliminary data.</text>
</comment>
<dbReference type="AlphaFoldDB" id="A0A1G2K6Q7"/>
<dbReference type="SUPFAM" id="SSF49384">
    <property type="entry name" value="Carbohydrate-binding domain"/>
    <property type="match status" value="1"/>
</dbReference>
<evidence type="ECO:0000313" key="4">
    <source>
        <dbReference type="EMBL" id="OGZ95045.1"/>
    </source>
</evidence>
<protein>
    <recommendedName>
        <fullName evidence="3">Cohesin domain-containing protein</fullName>
    </recommendedName>
</protein>
<dbReference type="GO" id="GO:0000272">
    <property type="term" value="P:polysaccharide catabolic process"/>
    <property type="evidence" value="ECO:0007669"/>
    <property type="project" value="InterPro"/>
</dbReference>
<keyword evidence="2" id="KW-0812">Transmembrane</keyword>
<sequence>MKTILCRSAIVLAGILLILSSAYETLGAGAVLFMSPATGSYGVGSTFTASVTLDSGGGTGVNASEGTINFDKTALSVSNVSKSNSIFTLWPAEPNFSNAAGTVKFSGGSPSTYTKKAGVILQITFKALKVGSTDVSIIGGSALAADGRGTEILSKSVKGTYTITEGQALPPAPPPPSPSTQSFAPSAEAADTSAPKISSPTHPDENKWYNSRDPKFTWQLPNGAAAISLVVDKDPATVPSVVYKPAVAEKTIVGLDDGVWFFHLQLKTDIGGWGKTGHRKVMIDSTPPDSPQVEIKKDDASDPRPRVLATTTDKASGLDHYEVSVDGGNTLTVSLLDMENVNFRLPKQNSGHHKIIVRVFDKAGNASENAAEFDIQAEEGVAQSAGPGWLWWLMLALSLLLNIAAGWYIRRLRNENFLLRKDAARSLEEYKSKIDDVFTALRQEVEDQIMYLDDKMELSESERTVMKKLKDALEMSDELMKKEADEIEKKLK</sequence>
<dbReference type="GO" id="GO:0030246">
    <property type="term" value="F:carbohydrate binding"/>
    <property type="evidence" value="ECO:0007669"/>
    <property type="project" value="InterPro"/>
</dbReference>
<evidence type="ECO:0000256" key="1">
    <source>
        <dbReference type="SAM" id="MobiDB-lite"/>
    </source>
</evidence>
<dbReference type="EMBL" id="MHQC01000019">
    <property type="protein sequence ID" value="OGZ95045.1"/>
    <property type="molecule type" value="Genomic_DNA"/>
</dbReference>
<organism evidence="4 5">
    <name type="scientific">Candidatus Sungbacteria bacterium RIFCSPHIGHO2_01_FULL_47_32</name>
    <dbReference type="NCBI Taxonomy" id="1802264"/>
    <lineage>
        <taxon>Bacteria</taxon>
        <taxon>Candidatus Sungiibacteriota</taxon>
    </lineage>
</organism>
<feature type="compositionally biased region" description="Basic and acidic residues" evidence="1">
    <location>
        <begin position="294"/>
        <end position="305"/>
    </location>
</feature>
<evidence type="ECO:0000256" key="2">
    <source>
        <dbReference type="SAM" id="Phobius"/>
    </source>
</evidence>
<dbReference type="Pfam" id="PF00963">
    <property type="entry name" value="Cohesin"/>
    <property type="match status" value="1"/>
</dbReference>
<feature type="region of interest" description="Disordered" evidence="1">
    <location>
        <begin position="283"/>
        <end position="306"/>
    </location>
</feature>
<reference evidence="4 5" key="1">
    <citation type="journal article" date="2016" name="Nat. Commun.">
        <title>Thousands of microbial genomes shed light on interconnected biogeochemical processes in an aquifer system.</title>
        <authorList>
            <person name="Anantharaman K."/>
            <person name="Brown C.T."/>
            <person name="Hug L.A."/>
            <person name="Sharon I."/>
            <person name="Castelle C.J."/>
            <person name="Probst A.J."/>
            <person name="Thomas B.C."/>
            <person name="Singh A."/>
            <person name="Wilkins M.J."/>
            <person name="Karaoz U."/>
            <person name="Brodie E.L."/>
            <person name="Williams K.H."/>
            <person name="Hubbard S.S."/>
            <person name="Banfield J.F."/>
        </authorList>
    </citation>
    <scope>NUCLEOTIDE SEQUENCE [LARGE SCALE GENOMIC DNA]</scope>
</reference>
<dbReference type="InterPro" id="IPR008965">
    <property type="entry name" value="CBM2/CBM3_carb-bd_dom_sf"/>
</dbReference>
<dbReference type="Gene3D" id="2.60.40.680">
    <property type="match status" value="1"/>
</dbReference>
<gene>
    <name evidence="4" type="ORF">A2633_02200</name>
</gene>
<dbReference type="CDD" id="cd08547">
    <property type="entry name" value="Type_II_cohesin"/>
    <property type="match status" value="1"/>
</dbReference>
<feature type="domain" description="Cohesin" evidence="3">
    <location>
        <begin position="42"/>
        <end position="163"/>
    </location>
</feature>
<dbReference type="Proteomes" id="UP000177152">
    <property type="component" value="Unassembled WGS sequence"/>
</dbReference>
<keyword evidence="2" id="KW-0472">Membrane</keyword>
<feature type="region of interest" description="Disordered" evidence="1">
    <location>
        <begin position="165"/>
        <end position="210"/>
    </location>
</feature>
<evidence type="ECO:0000259" key="3">
    <source>
        <dbReference type="Pfam" id="PF00963"/>
    </source>
</evidence>
<keyword evidence="2" id="KW-1133">Transmembrane helix</keyword>
<feature type="transmembrane region" description="Helical" evidence="2">
    <location>
        <begin position="389"/>
        <end position="409"/>
    </location>
</feature>
<proteinExistence type="predicted"/>
<dbReference type="InterPro" id="IPR002102">
    <property type="entry name" value="Cohesin_dom"/>
</dbReference>
<name>A0A1G2K6Q7_9BACT</name>
<accession>A0A1G2K6Q7</accession>